<accession>A0ABV0SGG6</accession>
<keyword evidence="2" id="KW-1185">Reference proteome</keyword>
<dbReference type="EMBL" id="JAHRIN010079692">
    <property type="protein sequence ID" value="MEQ2219526.1"/>
    <property type="molecule type" value="Genomic_DNA"/>
</dbReference>
<name>A0ABV0SGG6_9TELE</name>
<sequence length="106" mass="11823">VSLKHQHGRLVLEVPLPSRKEKCLFFLRPMLMTVGDLIADLQREDSGATASLLSTGTDFILQQVDCMLQVAPVRLVRLGLDQPERRLLLTGCLKILRTVSKCGKIL</sequence>
<comment type="caution">
    <text evidence="1">The sequence shown here is derived from an EMBL/GenBank/DDBJ whole genome shotgun (WGS) entry which is preliminary data.</text>
</comment>
<evidence type="ECO:0000313" key="2">
    <source>
        <dbReference type="Proteomes" id="UP001434883"/>
    </source>
</evidence>
<evidence type="ECO:0000313" key="1">
    <source>
        <dbReference type="EMBL" id="MEQ2219526.1"/>
    </source>
</evidence>
<gene>
    <name evidence="1" type="ORF">XENOCAPTIV_019236</name>
</gene>
<protein>
    <submittedName>
        <fullName evidence="1">Uncharacterized protein</fullName>
    </submittedName>
</protein>
<organism evidence="1 2">
    <name type="scientific">Xenoophorus captivus</name>
    <dbReference type="NCBI Taxonomy" id="1517983"/>
    <lineage>
        <taxon>Eukaryota</taxon>
        <taxon>Metazoa</taxon>
        <taxon>Chordata</taxon>
        <taxon>Craniata</taxon>
        <taxon>Vertebrata</taxon>
        <taxon>Euteleostomi</taxon>
        <taxon>Actinopterygii</taxon>
        <taxon>Neopterygii</taxon>
        <taxon>Teleostei</taxon>
        <taxon>Neoteleostei</taxon>
        <taxon>Acanthomorphata</taxon>
        <taxon>Ovalentaria</taxon>
        <taxon>Atherinomorphae</taxon>
        <taxon>Cyprinodontiformes</taxon>
        <taxon>Goodeidae</taxon>
        <taxon>Xenoophorus</taxon>
    </lineage>
</organism>
<feature type="non-terminal residue" evidence="1">
    <location>
        <position position="1"/>
    </location>
</feature>
<reference evidence="1 2" key="1">
    <citation type="submission" date="2021-06" db="EMBL/GenBank/DDBJ databases">
        <authorList>
            <person name="Palmer J.M."/>
        </authorList>
    </citation>
    <scope>NUCLEOTIDE SEQUENCE [LARGE SCALE GENOMIC DNA]</scope>
    <source>
        <strain evidence="1 2">XC_2019</strain>
        <tissue evidence="1">Muscle</tissue>
    </source>
</reference>
<dbReference type="Proteomes" id="UP001434883">
    <property type="component" value="Unassembled WGS sequence"/>
</dbReference>
<proteinExistence type="predicted"/>